<organism evidence="1 2">
    <name type="scientific">Choristoneura fumiferana</name>
    <name type="common">Spruce budworm moth</name>
    <name type="synonym">Archips fumiferana</name>
    <dbReference type="NCBI Taxonomy" id="7141"/>
    <lineage>
        <taxon>Eukaryota</taxon>
        <taxon>Metazoa</taxon>
        <taxon>Ecdysozoa</taxon>
        <taxon>Arthropoda</taxon>
        <taxon>Hexapoda</taxon>
        <taxon>Insecta</taxon>
        <taxon>Pterygota</taxon>
        <taxon>Neoptera</taxon>
        <taxon>Endopterygota</taxon>
        <taxon>Lepidoptera</taxon>
        <taxon>Glossata</taxon>
        <taxon>Ditrysia</taxon>
        <taxon>Tortricoidea</taxon>
        <taxon>Tortricidae</taxon>
        <taxon>Tortricinae</taxon>
        <taxon>Choristoneura</taxon>
    </lineage>
</organism>
<protein>
    <submittedName>
        <fullName evidence="1">Uncharacterized protein</fullName>
    </submittedName>
</protein>
<dbReference type="Proteomes" id="UP001064048">
    <property type="component" value="Chromosome 6"/>
</dbReference>
<dbReference type="EMBL" id="CM046106">
    <property type="protein sequence ID" value="KAI8436293.1"/>
    <property type="molecule type" value="Genomic_DNA"/>
</dbReference>
<name>A0ACC0KIH2_CHOFU</name>
<sequence>MADAFCAFSTVLGISEANETLISEDFKSAVTSIFTSLAERFTKVLLHSDILFSMSSLKRTQDKLVRTIRQQSTKKTTSFQPATTALLEYGRSSVCQFGVQMRNSSDLNGGCTLSLYPRALEHTVLSALENETA</sequence>
<comment type="caution">
    <text evidence="1">The sequence shown here is derived from an EMBL/GenBank/DDBJ whole genome shotgun (WGS) entry which is preliminary data.</text>
</comment>
<reference evidence="1 2" key="1">
    <citation type="journal article" date="2022" name="Genome Biol. Evol.">
        <title>The Spruce Budworm Genome: Reconstructing the Evolutionary History of Antifreeze Proteins.</title>
        <authorList>
            <person name="Beliveau C."/>
            <person name="Gagne P."/>
            <person name="Picq S."/>
            <person name="Vernygora O."/>
            <person name="Keeling C.I."/>
            <person name="Pinkney K."/>
            <person name="Doucet D."/>
            <person name="Wen F."/>
            <person name="Johnston J.S."/>
            <person name="Maaroufi H."/>
            <person name="Boyle B."/>
            <person name="Laroche J."/>
            <person name="Dewar K."/>
            <person name="Juretic N."/>
            <person name="Blackburn G."/>
            <person name="Nisole A."/>
            <person name="Brunet B."/>
            <person name="Brandao M."/>
            <person name="Lumley L."/>
            <person name="Duan J."/>
            <person name="Quan G."/>
            <person name="Lucarotti C.J."/>
            <person name="Roe A.D."/>
            <person name="Sperling F.A.H."/>
            <person name="Levesque R.C."/>
            <person name="Cusson M."/>
        </authorList>
    </citation>
    <scope>NUCLEOTIDE SEQUENCE [LARGE SCALE GENOMIC DNA]</scope>
    <source>
        <strain evidence="1">Glfc:IPQL:Cfum</strain>
    </source>
</reference>
<evidence type="ECO:0000313" key="1">
    <source>
        <dbReference type="EMBL" id="KAI8436293.1"/>
    </source>
</evidence>
<accession>A0ACC0KIH2</accession>
<gene>
    <name evidence="1" type="ORF">MSG28_004338</name>
</gene>
<keyword evidence="2" id="KW-1185">Reference proteome</keyword>
<proteinExistence type="predicted"/>
<evidence type="ECO:0000313" key="2">
    <source>
        <dbReference type="Proteomes" id="UP001064048"/>
    </source>
</evidence>